<dbReference type="PRINTS" id="PR00080">
    <property type="entry name" value="SDRFAMILY"/>
</dbReference>
<evidence type="ECO:0000256" key="1">
    <source>
        <dbReference type="ARBA" id="ARBA00006484"/>
    </source>
</evidence>
<dbReference type="Proteomes" id="UP000254569">
    <property type="component" value="Unassembled WGS sequence"/>
</dbReference>
<dbReference type="InterPro" id="IPR036291">
    <property type="entry name" value="NAD(P)-bd_dom_sf"/>
</dbReference>
<reference evidence="6 7" key="1">
    <citation type="submission" date="2018-06" db="EMBL/GenBank/DDBJ databases">
        <authorList>
            <consortium name="Pathogen Informatics"/>
            <person name="Doyle S."/>
        </authorList>
    </citation>
    <scope>NUCLEOTIDE SEQUENCE [LARGE SCALE GENOMIC DNA]</scope>
    <source>
        <strain evidence="6 7">NCTC13296</strain>
    </source>
</reference>
<dbReference type="AlphaFoldDB" id="A0A379PQG6"/>
<evidence type="ECO:0000256" key="3">
    <source>
        <dbReference type="ARBA" id="ARBA00023002"/>
    </source>
</evidence>
<gene>
    <name evidence="6" type="primary">cpnA_2</name>
    <name evidence="6" type="ORF">NCTC13296_04208</name>
</gene>
<organism evidence="6 7">
    <name type="scientific">Rhodococcus gordoniae</name>
    <dbReference type="NCBI Taxonomy" id="223392"/>
    <lineage>
        <taxon>Bacteria</taxon>
        <taxon>Bacillati</taxon>
        <taxon>Actinomycetota</taxon>
        <taxon>Actinomycetes</taxon>
        <taxon>Mycobacteriales</taxon>
        <taxon>Nocardiaceae</taxon>
        <taxon>Rhodococcus</taxon>
    </lineage>
</organism>
<dbReference type="InterPro" id="IPR002347">
    <property type="entry name" value="SDR_fam"/>
</dbReference>
<comment type="similarity">
    <text evidence="1 4">Belongs to the short-chain dehydrogenases/reductases (SDR) family.</text>
</comment>
<keyword evidence="3 6" id="KW-0560">Oxidoreductase</keyword>
<dbReference type="EMBL" id="UGVI01000002">
    <property type="protein sequence ID" value="SUF09011.1"/>
    <property type="molecule type" value="Genomic_DNA"/>
</dbReference>
<dbReference type="InterPro" id="IPR020904">
    <property type="entry name" value="Sc_DH/Rdtase_CS"/>
</dbReference>
<dbReference type="Gene3D" id="3.40.50.720">
    <property type="entry name" value="NAD(P)-binding Rossmann-like Domain"/>
    <property type="match status" value="1"/>
</dbReference>
<name>A0A379PQG6_9NOCA</name>
<dbReference type="Pfam" id="PF00106">
    <property type="entry name" value="adh_short"/>
    <property type="match status" value="1"/>
</dbReference>
<feature type="region of interest" description="Disordered" evidence="5">
    <location>
        <begin position="25"/>
        <end position="58"/>
    </location>
</feature>
<dbReference type="GO" id="GO:0055041">
    <property type="term" value="F:cyclopentanol dehydrogenase activity"/>
    <property type="evidence" value="ECO:0007669"/>
    <property type="project" value="UniProtKB-EC"/>
</dbReference>
<dbReference type="PANTHER" id="PTHR43490:SF99">
    <property type="entry name" value="SHORT-CHAIN DEHYDROGENASE_REDUCTASE"/>
    <property type="match status" value="1"/>
</dbReference>
<evidence type="ECO:0000313" key="6">
    <source>
        <dbReference type="EMBL" id="SUF09011.1"/>
    </source>
</evidence>
<evidence type="ECO:0000256" key="4">
    <source>
        <dbReference type="RuleBase" id="RU000363"/>
    </source>
</evidence>
<sequence>MENASSRAYPVLPHGMCTVNAETINADKRRQNRELLEPSERTANAGPRPPDARTGRRFHHERCRFSTHFFTRGTGTTTCHERGNMTTTLITGGNRGLGYEVARRLIQAGQTVWIGARDAENGRASADRLGAHFVQLDVTDDASVDAAVETLRGQVGHLDILVNNAGILGEVTPPEDMTADQIRLVYETNVFGLVRVTHAFLPLLRAATAPSVVNVTSGLGSFTMTQDPERVESQYPLAAYGSSKSAVTMLTMQYAKTTPDVRFNAVDPGRTATEFTGRVGHSVEDGAEAAVRIATLGADTPTGTVTDRAGVLPW</sequence>
<dbReference type="EC" id="1.1.1.163" evidence="6"/>
<evidence type="ECO:0000256" key="5">
    <source>
        <dbReference type="SAM" id="MobiDB-lite"/>
    </source>
</evidence>
<dbReference type="PRINTS" id="PR00081">
    <property type="entry name" value="GDHRDH"/>
</dbReference>
<evidence type="ECO:0000313" key="7">
    <source>
        <dbReference type="Proteomes" id="UP000254569"/>
    </source>
</evidence>
<dbReference type="SUPFAM" id="SSF51735">
    <property type="entry name" value="NAD(P)-binding Rossmann-fold domains"/>
    <property type="match status" value="1"/>
</dbReference>
<feature type="compositionally biased region" description="Basic and acidic residues" evidence="5">
    <location>
        <begin position="25"/>
        <end position="40"/>
    </location>
</feature>
<protein>
    <submittedName>
        <fullName evidence="6">Short chain dehydrogenase</fullName>
        <ecNumber evidence="6">1.1.1.163</ecNumber>
    </submittedName>
</protein>
<keyword evidence="7" id="KW-1185">Reference proteome</keyword>
<evidence type="ECO:0000256" key="2">
    <source>
        <dbReference type="ARBA" id="ARBA00022857"/>
    </source>
</evidence>
<accession>A0A379PQG6</accession>
<proteinExistence type="inferred from homology"/>
<dbReference type="PANTHER" id="PTHR43490">
    <property type="entry name" value="(+)-NEOMENTHOL DEHYDROGENASE"/>
    <property type="match status" value="1"/>
</dbReference>
<dbReference type="PROSITE" id="PS00061">
    <property type="entry name" value="ADH_SHORT"/>
    <property type="match status" value="1"/>
</dbReference>
<keyword evidence="2" id="KW-0521">NADP</keyword>